<organism evidence="1">
    <name type="scientific">Dyadobacter sp. 676</name>
    <dbReference type="NCBI Taxonomy" id="3088362"/>
    <lineage>
        <taxon>Bacteria</taxon>
        <taxon>Pseudomonadati</taxon>
        <taxon>Bacteroidota</taxon>
        <taxon>Cytophagia</taxon>
        <taxon>Cytophagales</taxon>
        <taxon>Spirosomataceae</taxon>
        <taxon>Dyadobacter</taxon>
    </lineage>
</organism>
<reference evidence="1" key="1">
    <citation type="submission" date="2024-06" db="EMBL/GenBank/DDBJ databases">
        <title>Sequencing and assembly of the genome of Dyadobacter sp. strain 676, a symbiont of Cyamopsis tetragonoloba.</title>
        <authorList>
            <person name="Guro P."/>
            <person name="Sazanova A."/>
            <person name="Kuznetsova I."/>
            <person name="Belimov A."/>
            <person name="Safronova V."/>
        </authorList>
    </citation>
    <scope>NUCLEOTIDE SEQUENCE</scope>
    <source>
        <strain evidence="1">676</strain>
    </source>
</reference>
<protein>
    <submittedName>
        <fullName evidence="1">Uncharacterized protein</fullName>
    </submittedName>
</protein>
<proteinExistence type="predicted"/>
<name>A0AAU8FSB2_9BACT</name>
<dbReference type="RefSeq" id="WP_353721711.1">
    <property type="nucleotide sequence ID" value="NZ_CP159289.1"/>
</dbReference>
<dbReference type="EMBL" id="CP159289">
    <property type="protein sequence ID" value="XCH26419.1"/>
    <property type="molecule type" value="Genomic_DNA"/>
</dbReference>
<sequence>MEGFEANVINGAPDTLASPDLKVIIMETNGLSDQYEFGQNYLHDKLLSLGFIPHSYDAFKRNLQEVSTTGAQNTIYLRDSGFIKERLQSARRIRFRDMLV</sequence>
<accession>A0AAU8FSB2</accession>
<gene>
    <name evidence="1" type="ORF">ABV298_08460</name>
</gene>
<evidence type="ECO:0000313" key="1">
    <source>
        <dbReference type="EMBL" id="XCH26419.1"/>
    </source>
</evidence>
<dbReference type="AlphaFoldDB" id="A0AAU8FSB2"/>